<organism evidence="1 2">
    <name type="scientific">Rhabditophanes sp. KR3021</name>
    <dbReference type="NCBI Taxonomy" id="114890"/>
    <lineage>
        <taxon>Eukaryota</taxon>
        <taxon>Metazoa</taxon>
        <taxon>Ecdysozoa</taxon>
        <taxon>Nematoda</taxon>
        <taxon>Chromadorea</taxon>
        <taxon>Rhabditida</taxon>
        <taxon>Tylenchina</taxon>
        <taxon>Panagrolaimomorpha</taxon>
        <taxon>Strongyloidoidea</taxon>
        <taxon>Alloionematidae</taxon>
        <taxon>Rhabditophanes</taxon>
    </lineage>
</organism>
<proteinExistence type="predicted"/>
<evidence type="ECO:0000313" key="2">
    <source>
        <dbReference type="WBParaSite" id="RSKR_0000888300.1"/>
    </source>
</evidence>
<accession>A0AC35U8Q3</accession>
<reference evidence="2" key="1">
    <citation type="submission" date="2016-11" db="UniProtKB">
        <authorList>
            <consortium name="WormBaseParasite"/>
        </authorList>
    </citation>
    <scope>IDENTIFICATION</scope>
    <source>
        <strain evidence="2">KR3021</strain>
    </source>
</reference>
<protein>
    <submittedName>
        <fullName evidence="2">N-acetyltransferase domain-containing protein</fullName>
    </submittedName>
</protein>
<dbReference type="WBParaSite" id="RSKR_0000888300.1">
    <property type="protein sequence ID" value="RSKR_0000888300.1"/>
    <property type="gene ID" value="RSKR_0000888300"/>
</dbReference>
<evidence type="ECO:0000313" key="1">
    <source>
        <dbReference type="Proteomes" id="UP000095286"/>
    </source>
</evidence>
<name>A0AC35U8Q3_9BILA</name>
<dbReference type="Proteomes" id="UP000095286">
    <property type="component" value="Unplaced"/>
</dbReference>
<sequence>MDDFVWEPVTRANLSHLKNVNATLFPVQYSRSFYDDILTPDRKNFNRLIYDRKTKKAIGAVCCKILLPRDLADFDDVKMRILTLGCLESYRRKKLGSMMMEFVYRLCAEFPFVTSICLRTQVCNTAAVKFYLKHGFEIAETTEFYYDSLDDKAAHLFVKRL</sequence>